<protein>
    <recommendedName>
        <fullName evidence="1">DUF4142 domain-containing protein</fullName>
    </recommendedName>
</protein>
<feature type="domain" description="DUF4142" evidence="1">
    <location>
        <begin position="21"/>
        <end position="156"/>
    </location>
</feature>
<dbReference type="InterPro" id="IPR012347">
    <property type="entry name" value="Ferritin-like"/>
</dbReference>
<comment type="caution">
    <text evidence="2">The sequence shown here is derived from an EMBL/GenBank/DDBJ whole genome shotgun (WGS) entry which is preliminary data.</text>
</comment>
<dbReference type="InterPro" id="IPR025419">
    <property type="entry name" value="DUF4142"/>
</dbReference>
<dbReference type="OrthoDB" id="8005547at2"/>
<dbReference type="Pfam" id="PF13628">
    <property type="entry name" value="DUF4142"/>
    <property type="match status" value="1"/>
</dbReference>
<organism evidence="2 3">
    <name type="scientific">Sphingomonas oleivorans</name>
    <dbReference type="NCBI Taxonomy" id="1735121"/>
    <lineage>
        <taxon>Bacteria</taxon>
        <taxon>Pseudomonadati</taxon>
        <taxon>Pseudomonadota</taxon>
        <taxon>Alphaproteobacteria</taxon>
        <taxon>Sphingomonadales</taxon>
        <taxon>Sphingomonadaceae</taxon>
        <taxon>Sphingomonas</taxon>
    </lineage>
</organism>
<evidence type="ECO:0000259" key="1">
    <source>
        <dbReference type="Pfam" id="PF13628"/>
    </source>
</evidence>
<accession>A0A2T5FX12</accession>
<evidence type="ECO:0000313" key="3">
    <source>
        <dbReference type="Proteomes" id="UP000244162"/>
    </source>
</evidence>
<dbReference type="AlphaFoldDB" id="A0A2T5FX12"/>
<gene>
    <name evidence="2" type="ORF">CLG96_12350</name>
</gene>
<dbReference type="PANTHER" id="PTHR38593">
    <property type="entry name" value="BLR2558 PROTEIN"/>
    <property type="match status" value="1"/>
</dbReference>
<keyword evidence="3" id="KW-1185">Reference proteome</keyword>
<dbReference type="Gene3D" id="1.20.1260.10">
    <property type="match status" value="1"/>
</dbReference>
<reference evidence="2 3" key="1">
    <citation type="submission" date="2017-09" db="EMBL/GenBank/DDBJ databases">
        <title>Sphingomonas panjinensis sp.nov., isolated from oil-contaminated soil.</title>
        <authorList>
            <person name="Wang L."/>
            <person name="Chen L."/>
        </authorList>
    </citation>
    <scope>NUCLEOTIDE SEQUENCE [LARGE SCALE GENOMIC DNA]</scope>
    <source>
        <strain evidence="2 3">FW-11</strain>
    </source>
</reference>
<dbReference type="PANTHER" id="PTHR38593:SF1">
    <property type="entry name" value="BLR2558 PROTEIN"/>
    <property type="match status" value="1"/>
</dbReference>
<name>A0A2T5FX12_9SPHN</name>
<dbReference type="Proteomes" id="UP000244162">
    <property type="component" value="Unassembled WGS sequence"/>
</dbReference>
<sequence>MAPRPATPPPSAETDRTRLTAAAYVKAAGAADLYERQSSELVLQSTANAGIRNFAQTMITDHARTSADLNAAATAAGMTVPPPTLDERKTEMIEALSAASGSARDRLYLEQQRLAHNEALALHQRYSTSGTDPRLRAAAAKTVPVIEHHIELLRELTTR</sequence>
<evidence type="ECO:0000313" key="2">
    <source>
        <dbReference type="EMBL" id="PTQ10299.1"/>
    </source>
</evidence>
<dbReference type="EMBL" id="NWBU01000010">
    <property type="protein sequence ID" value="PTQ10299.1"/>
    <property type="molecule type" value="Genomic_DNA"/>
</dbReference>
<proteinExistence type="predicted"/>